<evidence type="ECO:0000313" key="5">
    <source>
        <dbReference type="Proteomes" id="UP000019812"/>
    </source>
</evidence>
<dbReference type="InterPro" id="IPR050482">
    <property type="entry name" value="Sensor_HK_TwoCompSys"/>
</dbReference>
<evidence type="ECO:0000256" key="1">
    <source>
        <dbReference type="ARBA" id="ARBA00022679"/>
    </source>
</evidence>
<keyword evidence="1" id="KW-0808">Transferase</keyword>
<dbReference type="RefSeq" id="WP_034924610.1">
    <property type="nucleotide sequence ID" value="NZ_JDSS02000019.1"/>
</dbReference>
<dbReference type="EMBL" id="JDSS02000019">
    <property type="protein sequence ID" value="KFB68832.1"/>
    <property type="molecule type" value="Genomic_DNA"/>
</dbReference>
<reference evidence="4 5" key="1">
    <citation type="submission" date="2014-07" db="EMBL/GenBank/DDBJ databases">
        <title>Expanding our view of genomic diversity in Candidatus Accumulibacter clades.</title>
        <authorList>
            <person name="Skennerton C.T."/>
            <person name="Barr J.J."/>
            <person name="Slater F.R."/>
            <person name="Bond P.L."/>
            <person name="Tyson G.W."/>
        </authorList>
    </citation>
    <scope>NUCLEOTIDE SEQUENCE [LARGE SCALE GENOMIC DNA]</scope>
    <source>
        <strain evidence="5">SK-01</strain>
    </source>
</reference>
<dbReference type="InterPro" id="IPR036890">
    <property type="entry name" value="HATPase_C_sf"/>
</dbReference>
<evidence type="ECO:0000256" key="2">
    <source>
        <dbReference type="ARBA" id="ARBA00022777"/>
    </source>
</evidence>
<keyword evidence="2 4" id="KW-0418">Kinase</keyword>
<sequence>MNDYAPHAGFGLLGMRERVLSLGGSLQIRSWHGGGTRVRVILPNVGSPSEIAIGSRQGSIRP</sequence>
<evidence type="ECO:0000256" key="3">
    <source>
        <dbReference type="ARBA" id="ARBA00023012"/>
    </source>
</evidence>
<dbReference type="PANTHER" id="PTHR24421:SF58">
    <property type="entry name" value="SIGNAL TRANSDUCTION HISTIDINE-PROTEIN KINASE_PHOSPHATASE UHPB"/>
    <property type="match status" value="1"/>
</dbReference>
<gene>
    <name evidence="4" type="ORF">CAPSK01_001687</name>
</gene>
<dbReference type="Proteomes" id="UP000019812">
    <property type="component" value="Unassembled WGS sequence"/>
</dbReference>
<dbReference type="Gene3D" id="3.30.565.10">
    <property type="entry name" value="Histidine kinase-like ATPase, C-terminal domain"/>
    <property type="match status" value="1"/>
</dbReference>
<dbReference type="PANTHER" id="PTHR24421">
    <property type="entry name" value="NITRATE/NITRITE SENSOR PROTEIN NARX-RELATED"/>
    <property type="match status" value="1"/>
</dbReference>
<protein>
    <submittedName>
        <fullName evidence="4">Sensory histidine kinase UhpB</fullName>
    </submittedName>
</protein>
<proteinExistence type="predicted"/>
<evidence type="ECO:0000313" key="4">
    <source>
        <dbReference type="EMBL" id="KFB68832.1"/>
    </source>
</evidence>
<accession>A0A084Y288</accession>
<comment type="caution">
    <text evidence="4">The sequence shown here is derived from an EMBL/GenBank/DDBJ whole genome shotgun (WGS) entry which is preliminary data.</text>
</comment>
<keyword evidence="3" id="KW-0902">Two-component regulatory system</keyword>
<dbReference type="GO" id="GO:0016301">
    <property type="term" value="F:kinase activity"/>
    <property type="evidence" value="ECO:0007669"/>
    <property type="project" value="UniProtKB-KW"/>
</dbReference>
<organism evidence="4 5">
    <name type="scientific">Candidatus Accumulibacter vicinus</name>
    <dbReference type="NCBI Taxonomy" id="2954382"/>
    <lineage>
        <taxon>Bacteria</taxon>
        <taxon>Pseudomonadati</taxon>
        <taxon>Pseudomonadota</taxon>
        <taxon>Betaproteobacteria</taxon>
        <taxon>Candidatus Accumulibacter</taxon>
    </lineage>
</organism>
<name>A0A084Y288_9PROT</name>
<dbReference type="GO" id="GO:0000160">
    <property type="term" value="P:phosphorelay signal transduction system"/>
    <property type="evidence" value="ECO:0007669"/>
    <property type="project" value="UniProtKB-KW"/>
</dbReference>
<dbReference type="AlphaFoldDB" id="A0A084Y288"/>
<dbReference type="SUPFAM" id="SSF55874">
    <property type="entry name" value="ATPase domain of HSP90 chaperone/DNA topoisomerase II/histidine kinase"/>
    <property type="match status" value="1"/>
</dbReference>